<dbReference type="Proteomes" id="UP000324800">
    <property type="component" value="Unassembled WGS sequence"/>
</dbReference>
<protein>
    <submittedName>
        <fullName evidence="3">Uncharacterized protein</fullName>
    </submittedName>
</protein>
<evidence type="ECO:0000313" key="3">
    <source>
        <dbReference type="EMBL" id="KAA6375022.1"/>
    </source>
</evidence>
<evidence type="ECO:0000313" key="4">
    <source>
        <dbReference type="Proteomes" id="UP000324800"/>
    </source>
</evidence>
<feature type="compositionally biased region" description="Basic and acidic residues" evidence="1">
    <location>
        <begin position="268"/>
        <end position="279"/>
    </location>
</feature>
<name>A0A5J4UY43_9EUKA</name>
<dbReference type="AlphaFoldDB" id="A0A5J4UY43"/>
<feature type="region of interest" description="Disordered" evidence="1">
    <location>
        <begin position="264"/>
        <end position="318"/>
    </location>
</feature>
<comment type="caution">
    <text evidence="3">The sequence shown here is derived from an EMBL/GenBank/DDBJ whole genome shotgun (WGS) entry which is preliminary data.</text>
</comment>
<gene>
    <name evidence="3" type="ORF">EZS28_029452</name>
</gene>
<feature type="transmembrane region" description="Helical" evidence="2">
    <location>
        <begin position="204"/>
        <end position="231"/>
    </location>
</feature>
<sequence length="318" mass="35639">MFVLWTGSNPGMRISPLAVGSRVILYGAASIFTIVISVILCNNITYLLSLRNAYTTTTCSLQQYSESTIALPYTDSLGRGSCANLFNVSYNAQSQQINGQKNDQQYTTVISEITYGICNTASVTHTSWNLQKIPGLEQAFQTQGDNNKNQKQENIEIIIDFVSSRTNEVNGANDELPQHSCLYNTSNPQNALLSLPPNVIAPDIIAVIAFLVFPTVLVFATLACFICKFFTCCFGRCCISVENNEEDNERERAMANWQPANVALQQDEQFRRDTDRNNGEQRSYNSEYEGSYSARAQRNDPVQRQTPAQLQMRRQGWN</sequence>
<accession>A0A5J4UY43</accession>
<keyword evidence="2" id="KW-0472">Membrane</keyword>
<feature type="transmembrane region" description="Helical" evidence="2">
    <location>
        <begin position="23"/>
        <end position="41"/>
    </location>
</feature>
<keyword evidence="2" id="KW-1133">Transmembrane helix</keyword>
<dbReference type="EMBL" id="SNRW01011531">
    <property type="protein sequence ID" value="KAA6375022.1"/>
    <property type="molecule type" value="Genomic_DNA"/>
</dbReference>
<organism evidence="3 4">
    <name type="scientific">Streblomastix strix</name>
    <dbReference type="NCBI Taxonomy" id="222440"/>
    <lineage>
        <taxon>Eukaryota</taxon>
        <taxon>Metamonada</taxon>
        <taxon>Preaxostyla</taxon>
        <taxon>Oxymonadida</taxon>
        <taxon>Streblomastigidae</taxon>
        <taxon>Streblomastix</taxon>
    </lineage>
</organism>
<evidence type="ECO:0000256" key="1">
    <source>
        <dbReference type="SAM" id="MobiDB-lite"/>
    </source>
</evidence>
<dbReference type="OrthoDB" id="10607838at2759"/>
<feature type="compositionally biased region" description="Polar residues" evidence="1">
    <location>
        <begin position="280"/>
        <end position="309"/>
    </location>
</feature>
<evidence type="ECO:0000256" key="2">
    <source>
        <dbReference type="SAM" id="Phobius"/>
    </source>
</evidence>
<keyword evidence="2" id="KW-0812">Transmembrane</keyword>
<reference evidence="3 4" key="1">
    <citation type="submission" date="2019-03" db="EMBL/GenBank/DDBJ databases">
        <title>Single cell metagenomics reveals metabolic interactions within the superorganism composed of flagellate Streblomastix strix and complex community of Bacteroidetes bacteria on its surface.</title>
        <authorList>
            <person name="Treitli S.C."/>
            <person name="Kolisko M."/>
            <person name="Husnik F."/>
            <person name="Keeling P."/>
            <person name="Hampl V."/>
        </authorList>
    </citation>
    <scope>NUCLEOTIDE SEQUENCE [LARGE SCALE GENOMIC DNA]</scope>
    <source>
        <strain evidence="3">ST1C</strain>
    </source>
</reference>
<proteinExistence type="predicted"/>